<evidence type="ECO:0000259" key="6">
    <source>
        <dbReference type="PROSITE" id="PS50002"/>
    </source>
</evidence>
<feature type="domain" description="SH3" evidence="6">
    <location>
        <begin position="218"/>
        <end position="280"/>
    </location>
</feature>
<feature type="region of interest" description="Disordered" evidence="3">
    <location>
        <begin position="310"/>
        <end position="374"/>
    </location>
</feature>
<feature type="region of interest" description="Disordered" evidence="3">
    <location>
        <begin position="64"/>
        <end position="143"/>
    </location>
</feature>
<dbReference type="SMART" id="SM00326">
    <property type="entry name" value="SH3"/>
    <property type="match status" value="1"/>
</dbReference>
<evidence type="ECO:0000313" key="8">
    <source>
        <dbReference type="Proteomes" id="UP000738325"/>
    </source>
</evidence>
<feature type="compositionally biased region" description="Gly residues" evidence="3">
    <location>
        <begin position="340"/>
        <end position="349"/>
    </location>
</feature>
<keyword evidence="4" id="KW-1133">Transmembrane helix</keyword>
<organism evidence="7 8">
    <name type="scientific">Dissophora globulifera</name>
    <dbReference type="NCBI Taxonomy" id="979702"/>
    <lineage>
        <taxon>Eukaryota</taxon>
        <taxon>Fungi</taxon>
        <taxon>Fungi incertae sedis</taxon>
        <taxon>Mucoromycota</taxon>
        <taxon>Mortierellomycotina</taxon>
        <taxon>Mortierellomycetes</taxon>
        <taxon>Mortierellales</taxon>
        <taxon>Mortierellaceae</taxon>
        <taxon>Dissophora</taxon>
    </lineage>
</organism>
<dbReference type="Proteomes" id="UP000738325">
    <property type="component" value="Unassembled WGS sequence"/>
</dbReference>
<evidence type="ECO:0000256" key="4">
    <source>
        <dbReference type="SAM" id="Phobius"/>
    </source>
</evidence>
<name>A0A9P6RE18_9FUNG</name>
<keyword evidence="1 2" id="KW-0728">SH3 domain</keyword>
<reference evidence="7" key="1">
    <citation type="journal article" date="2020" name="Fungal Divers.">
        <title>Resolving the Mortierellaceae phylogeny through synthesis of multi-gene phylogenetics and phylogenomics.</title>
        <authorList>
            <person name="Vandepol N."/>
            <person name="Liber J."/>
            <person name="Desiro A."/>
            <person name="Na H."/>
            <person name="Kennedy M."/>
            <person name="Barry K."/>
            <person name="Grigoriev I.V."/>
            <person name="Miller A.N."/>
            <person name="O'Donnell K."/>
            <person name="Stajich J.E."/>
            <person name="Bonito G."/>
        </authorList>
    </citation>
    <scope>NUCLEOTIDE SEQUENCE</scope>
    <source>
        <strain evidence="7">REB-010B</strain>
    </source>
</reference>
<feature type="region of interest" description="Disordered" evidence="3">
    <location>
        <begin position="281"/>
        <end position="300"/>
    </location>
</feature>
<proteinExistence type="predicted"/>
<dbReference type="OrthoDB" id="5340910at2759"/>
<dbReference type="InterPro" id="IPR001452">
    <property type="entry name" value="SH3_domain"/>
</dbReference>
<comment type="caution">
    <text evidence="7">The sequence shown here is derived from an EMBL/GenBank/DDBJ whole genome shotgun (WGS) entry which is preliminary data.</text>
</comment>
<feature type="compositionally biased region" description="Gly residues" evidence="3">
    <location>
        <begin position="360"/>
        <end position="374"/>
    </location>
</feature>
<evidence type="ECO:0000256" key="1">
    <source>
        <dbReference type="ARBA" id="ARBA00022443"/>
    </source>
</evidence>
<feature type="compositionally biased region" description="Low complexity" evidence="3">
    <location>
        <begin position="329"/>
        <end position="339"/>
    </location>
</feature>
<evidence type="ECO:0000256" key="5">
    <source>
        <dbReference type="SAM" id="SignalP"/>
    </source>
</evidence>
<dbReference type="InterPro" id="IPR036028">
    <property type="entry name" value="SH3-like_dom_sf"/>
</dbReference>
<dbReference type="Pfam" id="PF14604">
    <property type="entry name" value="SH3_9"/>
    <property type="match status" value="1"/>
</dbReference>
<dbReference type="SUPFAM" id="SSF50044">
    <property type="entry name" value="SH3-domain"/>
    <property type="match status" value="1"/>
</dbReference>
<feature type="compositionally biased region" description="Low complexity" evidence="3">
    <location>
        <begin position="82"/>
        <end position="111"/>
    </location>
</feature>
<keyword evidence="5" id="KW-0732">Signal</keyword>
<protein>
    <recommendedName>
        <fullName evidence="6">SH3 domain-containing protein</fullName>
    </recommendedName>
</protein>
<dbReference type="PROSITE" id="PS50002">
    <property type="entry name" value="SH3"/>
    <property type="match status" value="1"/>
</dbReference>
<sequence>MKAFSSTKALFAVAALVALVGSMTVLTTTEAAPLNNVNIRAAAQEPQHNEAMANLNEVPHHLRKRQATNTAHPTSAAPKPPATHAGTTTAAPKPPAKTTAAAHTTTKLGATVTNGAGLPTGSGTGAAPSASLPPGSGGTGDSGVPTKVSTKVFIGLGTVGGFFVFALGGLAFCRHRKKKNLASALLQQTAQFNNNNPYAKLPEPAASPKESLPMTPTKPLGTYNVVATYTAALPDEIEIALGDSVTILQEYDDGWCLGVNNSRGNVKGVFPRHCVEMGPYEGSQHGTPGGPHYPPSPSFKAAVNKRMSSIAPQGGWNDGYHGAPPQPSPQYLGPNQGPPYQGGGGGYQGGSPQPNQGPPHQGGGGGGFYNGGGY</sequence>
<evidence type="ECO:0000256" key="2">
    <source>
        <dbReference type="PROSITE-ProRule" id="PRU00192"/>
    </source>
</evidence>
<keyword evidence="4" id="KW-0472">Membrane</keyword>
<accession>A0A9P6RE18</accession>
<feature type="signal peptide" evidence="5">
    <location>
        <begin position="1"/>
        <end position="31"/>
    </location>
</feature>
<keyword evidence="4" id="KW-0812">Transmembrane</keyword>
<dbReference type="EMBL" id="JAAAIP010000378">
    <property type="protein sequence ID" value="KAG0318328.1"/>
    <property type="molecule type" value="Genomic_DNA"/>
</dbReference>
<keyword evidence="8" id="KW-1185">Reference proteome</keyword>
<gene>
    <name evidence="7" type="ORF">BGZ99_005748</name>
</gene>
<evidence type="ECO:0000313" key="7">
    <source>
        <dbReference type="EMBL" id="KAG0318328.1"/>
    </source>
</evidence>
<feature type="transmembrane region" description="Helical" evidence="4">
    <location>
        <begin position="152"/>
        <end position="173"/>
    </location>
</feature>
<dbReference type="AlphaFoldDB" id="A0A9P6RE18"/>
<evidence type="ECO:0000256" key="3">
    <source>
        <dbReference type="SAM" id="MobiDB-lite"/>
    </source>
</evidence>
<feature type="chain" id="PRO_5040452288" description="SH3 domain-containing protein" evidence="5">
    <location>
        <begin position="32"/>
        <end position="374"/>
    </location>
</feature>
<dbReference type="Gene3D" id="2.30.30.40">
    <property type="entry name" value="SH3 Domains"/>
    <property type="match status" value="1"/>
</dbReference>